<evidence type="ECO:0000259" key="5">
    <source>
        <dbReference type="Pfam" id="PF11887"/>
    </source>
</evidence>
<keyword evidence="1" id="KW-0175">Coiled coil</keyword>
<keyword evidence="7" id="KW-1185">Reference proteome</keyword>
<evidence type="ECO:0000259" key="4">
    <source>
        <dbReference type="Pfam" id="PF02470"/>
    </source>
</evidence>
<dbReference type="NCBIfam" id="TIGR00996">
    <property type="entry name" value="Mtu_fam_mce"/>
    <property type="match status" value="1"/>
</dbReference>
<feature type="signal peptide" evidence="3">
    <location>
        <begin position="1"/>
        <end position="27"/>
    </location>
</feature>
<organism evidence="6 7">
    <name type="scientific">Lapillicoccus jejuensis</name>
    <dbReference type="NCBI Taxonomy" id="402171"/>
    <lineage>
        <taxon>Bacteria</taxon>
        <taxon>Bacillati</taxon>
        <taxon>Actinomycetota</taxon>
        <taxon>Actinomycetes</taxon>
        <taxon>Micrococcales</taxon>
        <taxon>Intrasporangiaceae</taxon>
        <taxon>Lapillicoccus</taxon>
    </lineage>
</organism>
<feature type="compositionally biased region" description="Low complexity" evidence="2">
    <location>
        <begin position="351"/>
        <end position="364"/>
    </location>
</feature>
<feature type="domain" description="Mammalian cell entry C-terminal" evidence="5">
    <location>
        <begin position="124"/>
        <end position="293"/>
    </location>
</feature>
<dbReference type="PROSITE" id="PS51257">
    <property type="entry name" value="PROKAR_LIPOPROTEIN"/>
    <property type="match status" value="1"/>
</dbReference>
<dbReference type="PANTHER" id="PTHR33371">
    <property type="entry name" value="INTERMEMBRANE PHOSPHOLIPID TRANSPORT SYSTEM BINDING PROTEIN MLAD-RELATED"/>
    <property type="match status" value="1"/>
</dbReference>
<accession>A0A542DWR1</accession>
<evidence type="ECO:0000256" key="2">
    <source>
        <dbReference type="SAM" id="MobiDB-lite"/>
    </source>
</evidence>
<proteinExistence type="predicted"/>
<dbReference type="InterPro" id="IPR052336">
    <property type="entry name" value="MlaD_Phospholipid_Transporter"/>
</dbReference>
<sequence>MSRRTAPRAVVLACLASLLTLAGCTSAYDLPLPGGAANSGPVFRITAEFEDVLDLVPQSSVKVDDVTVGSVERIEVRGWVARVTMRLPASLKLPDNATAELRQTSLLGEKFVQLAPPATGATGTLSDGDDIPLARTTRNPEVEEVLGALSLLLNGGGVGQLKIIETELNDALRGNSGAIRDLVTQLNTFVGGLDQQKSEIVRAIDNIDKLSGTLAAQKDLIGQALDQIPVGLKILADQREQLTRLLKALSDLGAVGTKVIAASKDDLEANLRSLGPILGQLAAAGDDLPTSLQLFLTYPFPDQALQVIKGDYVNLHLSLDANLGDVLGNLSTGLGKPTGTGLPQLPGLPTLPGVPGAPTVPTLPSTGSAGSSVPSWATLFPTGGAR</sequence>
<feature type="region of interest" description="Disordered" evidence="2">
    <location>
        <begin position="351"/>
        <end position="386"/>
    </location>
</feature>
<dbReference type="GO" id="GO:0005576">
    <property type="term" value="C:extracellular region"/>
    <property type="evidence" value="ECO:0007669"/>
    <property type="project" value="TreeGrafter"/>
</dbReference>
<evidence type="ECO:0000256" key="3">
    <source>
        <dbReference type="SAM" id="SignalP"/>
    </source>
</evidence>
<evidence type="ECO:0000313" key="6">
    <source>
        <dbReference type="EMBL" id="TQJ07506.1"/>
    </source>
</evidence>
<dbReference type="InterPro" id="IPR003399">
    <property type="entry name" value="Mce/MlaD"/>
</dbReference>
<dbReference type="OrthoDB" id="9774928at2"/>
<comment type="caution">
    <text evidence="6">The sequence shown here is derived from an EMBL/GenBank/DDBJ whole genome shotgun (WGS) entry which is preliminary data.</text>
</comment>
<feature type="domain" description="Mce/MlaD" evidence="4">
    <location>
        <begin position="44"/>
        <end position="117"/>
    </location>
</feature>
<feature type="chain" id="PRO_5022029227" evidence="3">
    <location>
        <begin position="28"/>
        <end position="386"/>
    </location>
</feature>
<dbReference type="Pfam" id="PF11887">
    <property type="entry name" value="Mce4_CUP1"/>
    <property type="match status" value="1"/>
</dbReference>
<gene>
    <name evidence="6" type="ORF">FB458_0568</name>
</gene>
<evidence type="ECO:0000256" key="1">
    <source>
        <dbReference type="SAM" id="Coils"/>
    </source>
</evidence>
<protein>
    <submittedName>
        <fullName evidence="6">Phospholipid/cholesterol/gamma-HCH transport system substrate-binding protein</fullName>
    </submittedName>
</protein>
<dbReference type="InterPro" id="IPR024516">
    <property type="entry name" value="Mce_C"/>
</dbReference>
<keyword evidence="3" id="KW-0732">Signal</keyword>
<feature type="coiled-coil region" evidence="1">
    <location>
        <begin position="193"/>
        <end position="252"/>
    </location>
</feature>
<name>A0A542DWR1_9MICO</name>
<dbReference type="InterPro" id="IPR005693">
    <property type="entry name" value="Mce"/>
</dbReference>
<reference evidence="6 7" key="1">
    <citation type="submission" date="2019-06" db="EMBL/GenBank/DDBJ databases">
        <title>Sequencing the genomes of 1000 actinobacteria strains.</title>
        <authorList>
            <person name="Klenk H.-P."/>
        </authorList>
    </citation>
    <scope>NUCLEOTIDE SEQUENCE [LARGE SCALE GENOMIC DNA]</scope>
    <source>
        <strain evidence="6 7">DSM 18607</strain>
    </source>
</reference>
<dbReference type="EMBL" id="VFMN01000001">
    <property type="protein sequence ID" value="TQJ07506.1"/>
    <property type="molecule type" value="Genomic_DNA"/>
</dbReference>
<evidence type="ECO:0000313" key="7">
    <source>
        <dbReference type="Proteomes" id="UP000317893"/>
    </source>
</evidence>
<feature type="compositionally biased region" description="Polar residues" evidence="2">
    <location>
        <begin position="365"/>
        <end position="375"/>
    </location>
</feature>
<dbReference type="Pfam" id="PF02470">
    <property type="entry name" value="MlaD"/>
    <property type="match status" value="1"/>
</dbReference>
<dbReference type="PANTHER" id="PTHR33371:SF15">
    <property type="entry name" value="LIPOPROTEIN LPRN"/>
    <property type="match status" value="1"/>
</dbReference>
<dbReference type="RefSeq" id="WP_141846589.1">
    <property type="nucleotide sequence ID" value="NZ_BAAAPR010000006.1"/>
</dbReference>
<dbReference type="Proteomes" id="UP000317893">
    <property type="component" value="Unassembled WGS sequence"/>
</dbReference>
<dbReference type="AlphaFoldDB" id="A0A542DWR1"/>